<accession>A0A643JRW0</accession>
<organism evidence="1">
    <name type="scientific">Haloferax sp. CBA1149</name>
    <dbReference type="NCBI Taxonomy" id="2650753"/>
    <lineage>
        <taxon>Archaea</taxon>
        <taxon>Methanobacteriati</taxon>
        <taxon>Methanobacteriota</taxon>
        <taxon>Stenosarchaea group</taxon>
        <taxon>Halobacteria</taxon>
        <taxon>Halobacteriales</taxon>
        <taxon>Haloferacaceae</taxon>
        <taxon>Haloferax</taxon>
    </lineage>
</organism>
<dbReference type="SUPFAM" id="SSF52833">
    <property type="entry name" value="Thioredoxin-like"/>
    <property type="match status" value="1"/>
</dbReference>
<name>A0A643JRW0_9EURY</name>
<dbReference type="CDD" id="cd02947">
    <property type="entry name" value="TRX_family"/>
    <property type="match status" value="1"/>
</dbReference>
<reference evidence="1" key="1">
    <citation type="submission" date="2019-09" db="EMBL/GenBank/DDBJ databases">
        <title>Genomic analysis of Haloferax sp. CBA1149.</title>
        <authorList>
            <person name="Roh S.W."/>
        </authorList>
    </citation>
    <scope>NUCLEOTIDE SEQUENCE</scope>
    <source>
        <strain evidence="1">CBA1149</strain>
    </source>
</reference>
<gene>
    <name evidence="1" type="ORF">Hfx1149_14975</name>
</gene>
<dbReference type="RefSeq" id="WP_151139529.1">
    <property type="nucleotide sequence ID" value="NZ_VZUS01000004.1"/>
</dbReference>
<dbReference type="AlphaFoldDB" id="A0A643JRW0"/>
<dbReference type="Gene3D" id="3.40.30.10">
    <property type="entry name" value="Glutaredoxin"/>
    <property type="match status" value="1"/>
</dbReference>
<dbReference type="InterPro" id="IPR036249">
    <property type="entry name" value="Thioredoxin-like_sf"/>
</dbReference>
<proteinExistence type="predicted"/>
<comment type="caution">
    <text evidence="1">The sequence shown here is derived from an EMBL/GenBank/DDBJ whole genome shotgun (WGS) entry which is preliminary data.</text>
</comment>
<protein>
    <submittedName>
        <fullName evidence="1">Thioredoxin family protein</fullName>
    </submittedName>
</protein>
<sequence>MDGNTVVSLLDEGVIREASTGDIELGTEFLETVDGWLVDRDLSTAGELGTGIDEHVSSPVVRNILETHGTQEASLLAVFRALSDYLPSSDEASRLQLSVFLTQLMRGLPSGDGTPANFFPIDANLLPVALDAFDKAVVYVWREDCPPCDLMRDDLGTIGENREGVALFSVYGPEWKESLNDQFEVVGAPTTLFVTDGTVDSRLHGAHYPEVITEELEKTLSS</sequence>
<evidence type="ECO:0000313" key="1">
    <source>
        <dbReference type="EMBL" id="KAB1185358.1"/>
    </source>
</evidence>
<dbReference type="EMBL" id="VZUS01000004">
    <property type="protein sequence ID" value="KAB1185358.1"/>
    <property type="molecule type" value="Genomic_DNA"/>
</dbReference>